<reference evidence="1 2" key="1">
    <citation type="submission" date="2022-05" db="EMBL/GenBank/DDBJ databases">
        <title>Identification of Peptoniphilus vaginalis-like Bacteria, Peptoniphilus septimus sp. nov. from Blood Cultures in a Cervical Cancer Patient receiving Chemotherapy: Case and Implications.</title>
        <authorList>
            <person name="Zhan X.-Y."/>
        </authorList>
    </citation>
    <scope>NUCLEOTIDE SEQUENCE [LARGE SCALE GENOMIC DNA]</scope>
    <source>
        <strain evidence="1 2">SAHP1</strain>
    </source>
</reference>
<proteinExistence type="predicted"/>
<accession>A0ABY4TMA5</accession>
<protein>
    <submittedName>
        <fullName evidence="1">Uncharacterized protein</fullName>
    </submittedName>
</protein>
<dbReference type="EMBL" id="CP097885">
    <property type="protein sequence ID" value="URN40918.1"/>
    <property type="molecule type" value="Genomic_DNA"/>
</dbReference>
<sequence>MMYKWGKYDLKGNYRTKQVLADTSNYANTTTSNSKEEIASLFPSGSKKWGDLTSGDIINFHRNEVFVVSGINHTTASNITLSGSWYKLEYKSEFSHWSRGSKIDTVKSENRNAYPNDGQSGNCWYTYEGIANEAPTISGADGFLGNKSSNFRLDYIVTDNDLNDVVRVEIQEDKREPKVINEIKLGVKNYLDINVESYELGDHTITIKAIDSQGASATRTYRWTKINNAPLISGSDKDLGEKNTAFTVTYQVSDVDNDIVNVVEKVNGKVLRNLNNASKNTDLYLNITQEKILAFEIGKINTIEIEATDTKGGVSYRRYTFKKTNLPPMISGNDRDLGIVDKGLSYSYSVTDTEDDDIYVDVIIDETYIQKEVKVEAGKTYKVEIKDLDFLKLKPGKHTLKILATDKKSEKVVRLINFTRDPKRLVVMSAKPIETDAAAKKFYFNPVWRVAVGAEGKIEICNNGFDANPTWEDATSTVKVGKTFNFTNQTKKANKWGIAVKMTINKNNATAISYIATAGGAFE</sequence>
<keyword evidence="2" id="KW-1185">Reference proteome</keyword>
<organism evidence="1 2">
    <name type="scientific">Peptoniphilus genitalis</name>
    <dbReference type="NCBI Taxonomy" id="3036303"/>
    <lineage>
        <taxon>Bacteria</taxon>
        <taxon>Bacillati</taxon>
        <taxon>Bacillota</taxon>
        <taxon>Tissierellia</taxon>
        <taxon>Tissierellales</taxon>
        <taxon>Peptoniphilaceae</taxon>
        <taxon>Peptoniphilus</taxon>
    </lineage>
</organism>
<dbReference type="Proteomes" id="UP001056218">
    <property type="component" value="Chromosome"/>
</dbReference>
<gene>
    <name evidence="1" type="ORF">M9426_06585</name>
</gene>
<evidence type="ECO:0000313" key="2">
    <source>
        <dbReference type="Proteomes" id="UP001056218"/>
    </source>
</evidence>
<evidence type="ECO:0000313" key="1">
    <source>
        <dbReference type="EMBL" id="URN40918.1"/>
    </source>
</evidence>
<dbReference type="RefSeq" id="WP_250341729.1">
    <property type="nucleotide sequence ID" value="NZ_CP097885.1"/>
</dbReference>
<name>A0ABY4TMA5_9FIRM</name>